<gene>
    <name evidence="10" type="primary">flgE</name>
    <name evidence="10" type="ORF">FKG95_26245</name>
</gene>
<feature type="domain" description="Flagellar hook protein FlgE D2" evidence="8">
    <location>
        <begin position="179"/>
        <end position="296"/>
    </location>
</feature>
<comment type="similarity">
    <text evidence="2 5">Belongs to the flagella basal body rod proteins family.</text>
</comment>
<dbReference type="GO" id="GO:0009425">
    <property type="term" value="C:bacterial-type flagellum basal body"/>
    <property type="evidence" value="ECO:0007669"/>
    <property type="project" value="UniProtKB-SubCell"/>
</dbReference>
<keyword evidence="10" id="KW-0969">Cilium</keyword>
<dbReference type="InterPro" id="IPR037925">
    <property type="entry name" value="FlgE/F/G-like"/>
</dbReference>
<evidence type="ECO:0000256" key="3">
    <source>
        <dbReference type="ARBA" id="ARBA00019015"/>
    </source>
</evidence>
<protein>
    <recommendedName>
        <fullName evidence="3 5">Flagellar hook protein FlgE</fullName>
    </recommendedName>
</protein>
<dbReference type="InterPro" id="IPR001444">
    <property type="entry name" value="Flag_bb_rod_N"/>
</dbReference>
<dbReference type="NCBIfam" id="NF004242">
    <property type="entry name" value="PRK05682.2-1"/>
    <property type="match status" value="1"/>
</dbReference>
<dbReference type="InterPro" id="IPR053967">
    <property type="entry name" value="LlgE_F_G-like_D1"/>
</dbReference>
<organism evidence="10 11">
    <name type="scientific">Denitrobaculum tricleocarpae</name>
    <dbReference type="NCBI Taxonomy" id="2591009"/>
    <lineage>
        <taxon>Bacteria</taxon>
        <taxon>Pseudomonadati</taxon>
        <taxon>Pseudomonadota</taxon>
        <taxon>Alphaproteobacteria</taxon>
        <taxon>Rhodospirillales</taxon>
        <taxon>Rhodospirillaceae</taxon>
        <taxon>Denitrobaculum</taxon>
    </lineage>
</organism>
<keyword evidence="10" id="KW-0966">Cell projection</keyword>
<comment type="subcellular location">
    <subcellularLocation>
        <location evidence="1 5">Bacterial flagellum basal body</location>
    </subcellularLocation>
</comment>
<dbReference type="NCBIfam" id="TIGR03506">
    <property type="entry name" value="FlgEFG_subfam"/>
    <property type="match status" value="1"/>
</dbReference>
<comment type="caution">
    <text evidence="10">The sequence shown here is derived from an EMBL/GenBank/DDBJ whole genome shotgun (WGS) entry which is preliminary data.</text>
</comment>
<dbReference type="EMBL" id="VHSH01000013">
    <property type="protein sequence ID" value="TQV71883.1"/>
    <property type="molecule type" value="Genomic_DNA"/>
</dbReference>
<accession>A0A545T3T4</accession>
<evidence type="ECO:0000256" key="1">
    <source>
        <dbReference type="ARBA" id="ARBA00004117"/>
    </source>
</evidence>
<reference evidence="10 11" key="1">
    <citation type="submission" date="2019-06" db="EMBL/GenBank/DDBJ databases">
        <title>Whole genome sequence for Rhodospirillaceae sp. R148.</title>
        <authorList>
            <person name="Wang G."/>
        </authorList>
    </citation>
    <scope>NUCLEOTIDE SEQUENCE [LARGE SCALE GENOMIC DNA]</scope>
    <source>
        <strain evidence="10 11">R148</strain>
    </source>
</reference>
<dbReference type="InterPro" id="IPR019776">
    <property type="entry name" value="Flagellar_basal_body_rod_CS"/>
</dbReference>
<dbReference type="Pfam" id="PF07559">
    <property type="entry name" value="FlgE_D2"/>
    <property type="match status" value="1"/>
</dbReference>
<proteinExistence type="inferred from homology"/>
<evidence type="ECO:0000313" key="11">
    <source>
        <dbReference type="Proteomes" id="UP000315252"/>
    </source>
</evidence>
<comment type="function">
    <text evidence="5">A flexible structure which links the flagellar filament to the drive apparatus in the basal body.</text>
</comment>
<evidence type="ECO:0000259" key="7">
    <source>
        <dbReference type="Pfam" id="PF06429"/>
    </source>
</evidence>
<sequence>MSLYGALYAGVSGLSAQANAIGIISDNIANVNTVGYKGTSARFSTLVTQQATQTLHSPGGVRSQPFNHIDQQGLLQASASATDIAIAGNGFFVVNESATPGVGDEYLFTRAGSFFPNQNGDLVNTAGFFLQGYNLANGPATTSASTVTGLETVNVADLAGAATRTSEIEIGLNLPSTAANGDTETLTIQVYDSLGNSHDLDLLFTKVADNDWSITPQDPTLTSSGAASGNVTSGAGSITFVDGLPATITMPDIDITWTIGGATNSSIVVDAGAIGQPNGITQFSGEFTVRKSNQNGVSFGNFSGVSIDEEGIVTALFDNGETLDIYQLPIATFQSPNGLSAESGNVYQQTSRSGPFLLNLPQLGGAGTVAPSSLEASTVDLADEFTNMIVVQRAYSASAEIITTADEMLEELIRISR</sequence>
<evidence type="ECO:0000256" key="5">
    <source>
        <dbReference type="RuleBase" id="RU362116"/>
    </source>
</evidence>
<evidence type="ECO:0000259" key="8">
    <source>
        <dbReference type="Pfam" id="PF07559"/>
    </source>
</evidence>
<dbReference type="PANTHER" id="PTHR30435">
    <property type="entry name" value="FLAGELLAR PROTEIN"/>
    <property type="match status" value="1"/>
</dbReference>
<evidence type="ECO:0000313" key="10">
    <source>
        <dbReference type="EMBL" id="TQV71883.1"/>
    </source>
</evidence>
<dbReference type="Pfam" id="PF06429">
    <property type="entry name" value="Flg_bbr_C"/>
    <property type="match status" value="1"/>
</dbReference>
<keyword evidence="11" id="KW-1185">Reference proteome</keyword>
<dbReference type="Pfam" id="PF22692">
    <property type="entry name" value="LlgE_F_G_D1"/>
    <property type="match status" value="1"/>
</dbReference>
<feature type="domain" description="Flagellar basal body rod protein N-terminal" evidence="6">
    <location>
        <begin position="7"/>
        <end position="37"/>
    </location>
</feature>
<dbReference type="InterPro" id="IPR020013">
    <property type="entry name" value="Flagellar_FlgE/F/G"/>
</dbReference>
<dbReference type="Pfam" id="PF00460">
    <property type="entry name" value="Flg_bb_rod"/>
    <property type="match status" value="1"/>
</dbReference>
<dbReference type="PANTHER" id="PTHR30435:SF1">
    <property type="entry name" value="FLAGELLAR HOOK PROTEIN FLGE"/>
    <property type="match status" value="1"/>
</dbReference>
<evidence type="ECO:0000256" key="2">
    <source>
        <dbReference type="ARBA" id="ARBA00009677"/>
    </source>
</evidence>
<evidence type="ECO:0000259" key="6">
    <source>
        <dbReference type="Pfam" id="PF00460"/>
    </source>
</evidence>
<dbReference type="AlphaFoldDB" id="A0A545T3T4"/>
<dbReference type="Gene3D" id="2.60.98.20">
    <property type="entry name" value="Flagellar hook protein FlgE"/>
    <property type="match status" value="1"/>
</dbReference>
<dbReference type="Proteomes" id="UP000315252">
    <property type="component" value="Unassembled WGS sequence"/>
</dbReference>
<dbReference type="InterPro" id="IPR011491">
    <property type="entry name" value="FlgE_D2"/>
</dbReference>
<evidence type="ECO:0000259" key="9">
    <source>
        <dbReference type="Pfam" id="PF22692"/>
    </source>
</evidence>
<dbReference type="GO" id="GO:0009424">
    <property type="term" value="C:bacterial-type flagellum hook"/>
    <property type="evidence" value="ECO:0007669"/>
    <property type="project" value="TreeGrafter"/>
</dbReference>
<dbReference type="OrthoDB" id="8372879at2"/>
<evidence type="ECO:0000256" key="4">
    <source>
        <dbReference type="ARBA" id="ARBA00023143"/>
    </source>
</evidence>
<name>A0A545T3T4_9PROT</name>
<feature type="domain" description="Flagellar hook protein FlgE/F/G-like D1" evidence="9">
    <location>
        <begin position="85"/>
        <end position="146"/>
    </location>
</feature>
<dbReference type="SUPFAM" id="SSF117143">
    <property type="entry name" value="Flagellar hook protein flgE"/>
    <property type="match status" value="1"/>
</dbReference>
<feature type="domain" description="Flagellar basal-body/hook protein C-terminal" evidence="7">
    <location>
        <begin position="372"/>
        <end position="414"/>
    </location>
</feature>
<keyword evidence="10" id="KW-0282">Flagellum</keyword>
<dbReference type="InterPro" id="IPR010930">
    <property type="entry name" value="Flg_bb/hook_C_dom"/>
</dbReference>
<dbReference type="GO" id="GO:0071978">
    <property type="term" value="P:bacterial-type flagellum-dependent swarming motility"/>
    <property type="evidence" value="ECO:0007669"/>
    <property type="project" value="TreeGrafter"/>
</dbReference>
<dbReference type="InterPro" id="IPR037058">
    <property type="entry name" value="Falgellar_hook_FlgE_sf"/>
</dbReference>
<keyword evidence="4 5" id="KW-0975">Bacterial flagellum</keyword>
<dbReference type="GO" id="GO:0005829">
    <property type="term" value="C:cytosol"/>
    <property type="evidence" value="ECO:0007669"/>
    <property type="project" value="TreeGrafter"/>
</dbReference>
<dbReference type="RefSeq" id="WP_142899430.1">
    <property type="nucleotide sequence ID" value="NZ_ML660064.1"/>
</dbReference>
<dbReference type="PROSITE" id="PS00588">
    <property type="entry name" value="FLAGELLA_BB_ROD"/>
    <property type="match status" value="1"/>
</dbReference>